<dbReference type="PANTHER" id="PTHR43591:SF81">
    <property type="entry name" value="MAGNESIUM PROTOPORPHYRIN IX METHYLTRANSFERASE, CHLOROPLASTIC-RELATED"/>
    <property type="match status" value="1"/>
</dbReference>
<name>Q5I688_UNCXX</name>
<dbReference type="CDD" id="cd02440">
    <property type="entry name" value="AdoMet_MTases"/>
    <property type="match status" value="1"/>
</dbReference>
<evidence type="ECO:0000259" key="1">
    <source>
        <dbReference type="Pfam" id="PF08241"/>
    </source>
</evidence>
<dbReference type="GO" id="GO:0008757">
    <property type="term" value="F:S-adenosylmethionine-dependent methyltransferase activity"/>
    <property type="evidence" value="ECO:0007669"/>
    <property type="project" value="InterPro"/>
</dbReference>
<dbReference type="Gene3D" id="3.40.50.150">
    <property type="entry name" value="Vaccinia Virus protein VP39"/>
    <property type="match status" value="1"/>
</dbReference>
<protein>
    <submittedName>
        <fullName evidence="2">PedO</fullName>
    </submittedName>
</protein>
<dbReference type="AlphaFoldDB" id="Q5I688"/>
<dbReference type="SUPFAM" id="SSF53335">
    <property type="entry name" value="S-adenosyl-L-methionine-dependent methyltransferases"/>
    <property type="match status" value="1"/>
</dbReference>
<dbReference type="InterPro" id="IPR013216">
    <property type="entry name" value="Methyltransf_11"/>
</dbReference>
<dbReference type="Pfam" id="PF08241">
    <property type="entry name" value="Methyltransf_11"/>
    <property type="match status" value="1"/>
</dbReference>
<dbReference type="PANTHER" id="PTHR43591">
    <property type="entry name" value="METHYLTRANSFERASE"/>
    <property type="match status" value="1"/>
</dbReference>
<reference evidence="2" key="1">
    <citation type="journal article" date="2004" name="Proc. Natl. Acad. Sci. U.S.A.">
        <title>Antitumor polyketide biosynthesis by an uncultivated bacterial symbiont of the marine sponge Theonella swinhoei.</title>
        <authorList>
            <person name="Piel J."/>
            <person name="Hui D."/>
            <person name="Wen G."/>
            <person name="Butzke D."/>
            <person name="Platzer M."/>
            <person name="Fusetani N."/>
            <person name="Matsunaga S."/>
        </authorList>
    </citation>
    <scope>NUCLEOTIDE SEQUENCE</scope>
</reference>
<dbReference type="InterPro" id="IPR029063">
    <property type="entry name" value="SAM-dependent_MTases_sf"/>
</dbReference>
<accession>Q5I688</accession>
<proteinExistence type="predicted"/>
<sequence length="335" mass="37769">MSISAPDFVGLLKQRLLDNISTQIDHVFNVPADIQKMLGGSEKNLSLEESAKIFDAGIVELMRKPEEDSSKEGGSSFISHVNNHYDHVFYDDNGMTGVLFGDTDYRNHGYWDRNTVSQDQACRQLQEILLDFIPVKTGKILDVACGMGASTRHLLKYYPAENIWAINISDKQIDTARRNAPGCHVQVMDATNMSFADEAFENILCIEAAFHFNTRRKFLEEALRILKPGGRVVLSDFIFSSPERLEQNNILPGPVNHLASIEEYAQLLNDVGFSDFTIQDVSDEVWGGQFLNGTSKLHKAFYDGKLDIVRMTEALWCYYYINASTEKSLFVSAQK</sequence>
<dbReference type="EMBL" id="AY850690">
    <property type="protein sequence ID" value="AAW33974.1"/>
    <property type="molecule type" value="Genomic_DNA"/>
</dbReference>
<feature type="domain" description="Methyltransferase type 11" evidence="1">
    <location>
        <begin position="141"/>
        <end position="234"/>
    </location>
</feature>
<organism evidence="2">
    <name type="scientific">symbiont bacterium of Paederus fuscipes</name>
    <dbReference type="NCBI Taxonomy" id="176282"/>
    <lineage>
        <taxon>Bacteria</taxon>
    </lineage>
</organism>
<evidence type="ECO:0000313" key="2">
    <source>
        <dbReference type="EMBL" id="AAW33974.1"/>
    </source>
</evidence>